<dbReference type="AlphaFoldDB" id="A0A0F9MBW4"/>
<name>A0A0F9MBW4_9ZZZZ</name>
<organism evidence="1">
    <name type="scientific">marine sediment metagenome</name>
    <dbReference type="NCBI Taxonomy" id="412755"/>
    <lineage>
        <taxon>unclassified sequences</taxon>
        <taxon>metagenomes</taxon>
        <taxon>ecological metagenomes</taxon>
    </lineage>
</organism>
<dbReference type="EMBL" id="LAZR01005055">
    <property type="protein sequence ID" value="KKN03249.1"/>
    <property type="molecule type" value="Genomic_DNA"/>
</dbReference>
<gene>
    <name evidence="1" type="ORF">LCGC14_1109610</name>
</gene>
<proteinExistence type="predicted"/>
<protein>
    <submittedName>
        <fullName evidence="1">Uncharacterized protein</fullName>
    </submittedName>
</protein>
<comment type="caution">
    <text evidence="1">The sequence shown here is derived from an EMBL/GenBank/DDBJ whole genome shotgun (WGS) entry which is preliminary data.</text>
</comment>
<sequence length="69" mass="7750">MSSRQIYCIVCNCYLGEIRDAKLLIGIKHLCPNCDTKRVASDMANKTKADARVRSSVPDFLKDIFGVEK</sequence>
<accession>A0A0F9MBW4</accession>
<evidence type="ECO:0000313" key="1">
    <source>
        <dbReference type="EMBL" id="KKN03249.1"/>
    </source>
</evidence>
<reference evidence="1" key="1">
    <citation type="journal article" date="2015" name="Nature">
        <title>Complex archaea that bridge the gap between prokaryotes and eukaryotes.</title>
        <authorList>
            <person name="Spang A."/>
            <person name="Saw J.H."/>
            <person name="Jorgensen S.L."/>
            <person name="Zaremba-Niedzwiedzka K."/>
            <person name="Martijn J."/>
            <person name="Lind A.E."/>
            <person name="van Eijk R."/>
            <person name="Schleper C."/>
            <person name="Guy L."/>
            <person name="Ettema T.J."/>
        </authorList>
    </citation>
    <scope>NUCLEOTIDE SEQUENCE</scope>
</reference>